<dbReference type="PANTHER" id="PTHR43806:SF11">
    <property type="entry name" value="CEREVISIN-RELATED"/>
    <property type="match status" value="1"/>
</dbReference>
<dbReference type="AlphaFoldDB" id="A0A507D684"/>
<dbReference type="PRINTS" id="PR00723">
    <property type="entry name" value="SUBTILISIN"/>
</dbReference>
<dbReference type="InterPro" id="IPR015500">
    <property type="entry name" value="Peptidase_S8_subtilisin-rel"/>
</dbReference>
<reference evidence="8 9" key="1">
    <citation type="journal article" date="2019" name="Sci. Rep.">
        <title>Comparative genomics of chytrid fungi reveal insights into the obligate biotrophic and pathogenic lifestyle of Synchytrium endobioticum.</title>
        <authorList>
            <person name="van de Vossenberg B.T.L.H."/>
            <person name="Warris S."/>
            <person name="Nguyen H.D.T."/>
            <person name="van Gent-Pelzer M.P.E."/>
            <person name="Joly D.L."/>
            <person name="van de Geest H.C."/>
            <person name="Bonants P.J.M."/>
            <person name="Smith D.S."/>
            <person name="Levesque C.A."/>
            <person name="van der Lee T.A.J."/>
        </authorList>
    </citation>
    <scope>NUCLEOTIDE SEQUENCE [LARGE SCALE GENOMIC DNA]</scope>
    <source>
        <strain evidence="8 9">LEV6574</strain>
    </source>
</reference>
<dbReference type="InterPro" id="IPR022398">
    <property type="entry name" value="Peptidase_S8_His-AS"/>
</dbReference>
<organism evidence="8 9">
    <name type="scientific">Synchytrium endobioticum</name>
    <dbReference type="NCBI Taxonomy" id="286115"/>
    <lineage>
        <taxon>Eukaryota</taxon>
        <taxon>Fungi</taxon>
        <taxon>Fungi incertae sedis</taxon>
        <taxon>Chytridiomycota</taxon>
        <taxon>Chytridiomycota incertae sedis</taxon>
        <taxon>Chytridiomycetes</taxon>
        <taxon>Synchytriales</taxon>
        <taxon>Synchytriaceae</taxon>
        <taxon>Synchytrium</taxon>
    </lineage>
</organism>
<dbReference type="InterPro" id="IPR023827">
    <property type="entry name" value="Peptidase_S8_Asp-AS"/>
</dbReference>
<dbReference type="Proteomes" id="UP000320475">
    <property type="component" value="Unassembled WGS sequence"/>
</dbReference>
<keyword evidence="2 5" id="KW-0645">Protease</keyword>
<dbReference type="GO" id="GO:0005615">
    <property type="term" value="C:extracellular space"/>
    <property type="evidence" value="ECO:0007669"/>
    <property type="project" value="TreeGrafter"/>
</dbReference>
<sequence length="419" mass="43870">MSPFAYSVVIMAPSLRYQPARTNSSDTTRNQPNATYLITFNTKNPQHTTNAMDDHFKLASADGVSITHRWNFGNFAGYSVGFDSPAACTNYVDHVLEASAASVSDGGDAEIAVEEDGELSIDQVSGQAGEVVQVDAPWNLDRIDQPALPLDGLYHFASTAGTGVDIYIVDTGVNANHVDLYPRVIFEVSTSRSSPSLEDANGHGTHCAGVAAGRFFGVAKNATIVAVRTLNAQGRGPFSDVIHGLQWVANRVQQYPGRPAIVNLSVQGRASSTLARAVLALADMGIHVTAASGNSGNDACEYSPAVATRNSSVIAVGATDIDDSIAPFSNYGECVTILAPGSQITSDYAGDSNRETRTLSGTSMASPAIAGSIAALLAADVVENNPTAVKNYLVSNGVANVVTNGDNVVTYAPLVYLHR</sequence>
<evidence type="ECO:0000256" key="6">
    <source>
        <dbReference type="RuleBase" id="RU003355"/>
    </source>
</evidence>
<dbReference type="CDD" id="cd04077">
    <property type="entry name" value="Peptidases_S8_PCSK9_ProteinaseK_like"/>
    <property type="match status" value="1"/>
</dbReference>
<dbReference type="OrthoDB" id="206201at2759"/>
<feature type="active site" description="Charge relay system" evidence="5">
    <location>
        <position position="363"/>
    </location>
</feature>
<dbReference type="InterPro" id="IPR050131">
    <property type="entry name" value="Peptidase_S8_subtilisin-like"/>
</dbReference>
<dbReference type="PANTHER" id="PTHR43806">
    <property type="entry name" value="PEPTIDASE S8"/>
    <property type="match status" value="1"/>
</dbReference>
<dbReference type="SUPFAM" id="SSF52743">
    <property type="entry name" value="Subtilisin-like"/>
    <property type="match status" value="1"/>
</dbReference>
<evidence type="ECO:0000256" key="4">
    <source>
        <dbReference type="ARBA" id="ARBA00022825"/>
    </source>
</evidence>
<evidence type="ECO:0000256" key="2">
    <source>
        <dbReference type="ARBA" id="ARBA00022670"/>
    </source>
</evidence>
<comment type="caution">
    <text evidence="8">The sequence shown here is derived from an EMBL/GenBank/DDBJ whole genome shotgun (WGS) entry which is preliminary data.</text>
</comment>
<dbReference type="InterPro" id="IPR023828">
    <property type="entry name" value="Peptidase_S8_Ser-AS"/>
</dbReference>
<dbReference type="InterPro" id="IPR000209">
    <property type="entry name" value="Peptidase_S8/S53_dom"/>
</dbReference>
<dbReference type="EMBL" id="QEAM01000091">
    <property type="protein sequence ID" value="TPX46881.1"/>
    <property type="molecule type" value="Genomic_DNA"/>
</dbReference>
<evidence type="ECO:0000313" key="8">
    <source>
        <dbReference type="EMBL" id="TPX46881.1"/>
    </source>
</evidence>
<dbReference type="PROSITE" id="PS51892">
    <property type="entry name" value="SUBTILASE"/>
    <property type="match status" value="1"/>
</dbReference>
<keyword evidence="4 5" id="KW-0720">Serine protease</keyword>
<keyword evidence="3 5" id="KW-0378">Hydrolase</keyword>
<evidence type="ECO:0000256" key="3">
    <source>
        <dbReference type="ARBA" id="ARBA00022801"/>
    </source>
</evidence>
<dbReference type="PROSITE" id="PS00138">
    <property type="entry name" value="SUBTILASE_SER"/>
    <property type="match status" value="1"/>
</dbReference>
<proteinExistence type="inferred from homology"/>
<dbReference type="InterPro" id="IPR036852">
    <property type="entry name" value="Peptidase_S8/S53_dom_sf"/>
</dbReference>
<dbReference type="VEuPathDB" id="FungiDB:SeMB42_g03953"/>
<feature type="domain" description="Peptidase S8/S53" evidence="7">
    <location>
        <begin position="161"/>
        <end position="396"/>
    </location>
</feature>
<dbReference type="GO" id="GO:0004252">
    <property type="term" value="F:serine-type endopeptidase activity"/>
    <property type="evidence" value="ECO:0007669"/>
    <property type="project" value="UniProtKB-UniRule"/>
</dbReference>
<feature type="active site" description="Charge relay system" evidence="5">
    <location>
        <position position="203"/>
    </location>
</feature>
<gene>
    <name evidence="8" type="ORF">SeLEV6574_g02978</name>
</gene>
<feature type="active site" description="Charge relay system" evidence="5">
    <location>
        <position position="170"/>
    </location>
</feature>
<dbReference type="GO" id="GO:0006508">
    <property type="term" value="P:proteolysis"/>
    <property type="evidence" value="ECO:0007669"/>
    <property type="project" value="UniProtKB-KW"/>
</dbReference>
<protein>
    <recommendedName>
        <fullName evidence="7">Peptidase S8/S53 domain-containing protein</fullName>
    </recommendedName>
</protein>
<evidence type="ECO:0000259" key="7">
    <source>
        <dbReference type="Pfam" id="PF00082"/>
    </source>
</evidence>
<name>A0A507D684_9FUNG</name>
<dbReference type="PROSITE" id="PS00137">
    <property type="entry name" value="SUBTILASE_HIS"/>
    <property type="match status" value="1"/>
</dbReference>
<dbReference type="PROSITE" id="PS00136">
    <property type="entry name" value="SUBTILASE_ASP"/>
    <property type="match status" value="1"/>
</dbReference>
<comment type="similarity">
    <text evidence="1 5 6">Belongs to the peptidase S8 family.</text>
</comment>
<dbReference type="InterPro" id="IPR034193">
    <property type="entry name" value="PCSK9_ProteinaseK-like"/>
</dbReference>
<evidence type="ECO:0000256" key="1">
    <source>
        <dbReference type="ARBA" id="ARBA00011073"/>
    </source>
</evidence>
<dbReference type="Pfam" id="PF00082">
    <property type="entry name" value="Peptidase_S8"/>
    <property type="match status" value="1"/>
</dbReference>
<dbReference type="FunFam" id="3.40.50.200:FF:000016">
    <property type="entry name" value="Proprotein convertase subtilisin/kexin type 9"/>
    <property type="match status" value="1"/>
</dbReference>
<dbReference type="Gene3D" id="3.40.50.200">
    <property type="entry name" value="Peptidase S8/S53 domain"/>
    <property type="match status" value="1"/>
</dbReference>
<evidence type="ECO:0000256" key="5">
    <source>
        <dbReference type="PROSITE-ProRule" id="PRU01240"/>
    </source>
</evidence>
<accession>A0A507D684</accession>
<evidence type="ECO:0000313" key="9">
    <source>
        <dbReference type="Proteomes" id="UP000320475"/>
    </source>
</evidence>